<dbReference type="InterPro" id="IPR036047">
    <property type="entry name" value="F-box-like_dom_sf"/>
</dbReference>
<dbReference type="PANTHER" id="PTHR12874">
    <property type="entry name" value="F-BOX ONLY PROTEIN 48-RELATED"/>
    <property type="match status" value="1"/>
</dbReference>
<gene>
    <name evidence="4" type="primary">LOC110415524</name>
</gene>
<dbReference type="SMART" id="SM00256">
    <property type="entry name" value="FBOX"/>
    <property type="match status" value="1"/>
</dbReference>
<comment type="pathway">
    <text evidence="1">Protein modification; protein ubiquitination.</text>
</comment>
<comment type="subcellular location">
    <subcellularLocation>
        <location evidence="1">Nucleus</location>
    </subcellularLocation>
</comment>
<dbReference type="OrthoDB" id="3219396at2759"/>
<dbReference type="Proteomes" id="UP000504621">
    <property type="component" value="Unplaced"/>
</dbReference>
<sequence length="165" mass="18915">MERLPGDICLKIFCFLDHQNLATAQQVCRKWKVLASHNMLWSKLFRQRWGIDQAAFYAPNPIDARSWKDVYETQDRCDRVGIGLKIIREGGDYFLVHQGEIQRYLGSRRKRRGVKDSPSSSTTELGVEDAMKVEEPSRGILDKILFFLGDLEAASADAKRGRLLL</sequence>
<accession>A0A6J1A6W1</accession>
<keyword evidence="3" id="KW-1185">Reference proteome</keyword>
<organism evidence="3 4">
    <name type="scientific">Herrania umbratica</name>
    <dbReference type="NCBI Taxonomy" id="108875"/>
    <lineage>
        <taxon>Eukaryota</taxon>
        <taxon>Viridiplantae</taxon>
        <taxon>Streptophyta</taxon>
        <taxon>Embryophyta</taxon>
        <taxon>Tracheophyta</taxon>
        <taxon>Spermatophyta</taxon>
        <taxon>Magnoliopsida</taxon>
        <taxon>eudicotyledons</taxon>
        <taxon>Gunneridae</taxon>
        <taxon>Pentapetalae</taxon>
        <taxon>rosids</taxon>
        <taxon>malvids</taxon>
        <taxon>Malvales</taxon>
        <taxon>Malvaceae</taxon>
        <taxon>Byttnerioideae</taxon>
        <taxon>Herrania</taxon>
    </lineage>
</organism>
<keyword evidence="1" id="KW-0539">Nucleus</keyword>
<evidence type="ECO:0000256" key="1">
    <source>
        <dbReference type="RuleBase" id="RU369085"/>
    </source>
</evidence>
<name>A0A6J1A6W1_9ROSI</name>
<dbReference type="PANTHER" id="PTHR12874:SF26">
    <property type="entry name" value="F-BOX PROTEIN"/>
    <property type="match status" value="1"/>
</dbReference>
<dbReference type="GO" id="GO:0005634">
    <property type="term" value="C:nucleus"/>
    <property type="evidence" value="ECO:0007669"/>
    <property type="project" value="UniProtKB-SubCell"/>
</dbReference>
<dbReference type="InterPro" id="IPR001810">
    <property type="entry name" value="F-box_dom"/>
</dbReference>
<dbReference type="GeneID" id="110415524"/>
<feature type="domain" description="F-box" evidence="2">
    <location>
        <begin position="1"/>
        <end position="44"/>
    </location>
</feature>
<comment type="subunit">
    <text evidence="1">Component of the SCF-type E3 ligase complex.</text>
</comment>
<dbReference type="PROSITE" id="PS50181">
    <property type="entry name" value="FBOX"/>
    <property type="match status" value="1"/>
</dbReference>
<dbReference type="RefSeq" id="XP_021282877.1">
    <property type="nucleotide sequence ID" value="XM_021427202.1"/>
</dbReference>
<dbReference type="GO" id="GO:0019005">
    <property type="term" value="C:SCF ubiquitin ligase complex"/>
    <property type="evidence" value="ECO:0007669"/>
    <property type="project" value="UniProtKB-UniRule"/>
</dbReference>
<dbReference type="GO" id="GO:0016567">
    <property type="term" value="P:protein ubiquitination"/>
    <property type="evidence" value="ECO:0007669"/>
    <property type="project" value="UniProtKB-UniRule"/>
</dbReference>
<reference evidence="4" key="1">
    <citation type="submission" date="2025-08" db="UniProtKB">
        <authorList>
            <consortium name="RefSeq"/>
        </authorList>
    </citation>
    <scope>IDENTIFICATION</scope>
    <source>
        <tissue evidence="4">Leaf</tissue>
    </source>
</reference>
<dbReference type="GO" id="GO:0005737">
    <property type="term" value="C:cytoplasm"/>
    <property type="evidence" value="ECO:0007669"/>
    <property type="project" value="TreeGrafter"/>
</dbReference>
<evidence type="ECO:0000313" key="4">
    <source>
        <dbReference type="RefSeq" id="XP_021282877.1"/>
    </source>
</evidence>
<dbReference type="AlphaFoldDB" id="A0A6J1A6W1"/>
<keyword evidence="1" id="KW-0833">Ubl conjugation pathway</keyword>
<dbReference type="SUPFAM" id="SSF81383">
    <property type="entry name" value="F-box domain"/>
    <property type="match status" value="1"/>
</dbReference>
<evidence type="ECO:0000259" key="2">
    <source>
        <dbReference type="PROSITE" id="PS50181"/>
    </source>
</evidence>
<comment type="function">
    <text evidence="1">Acts as a component of a SCF E3 ubiquitin ligase complexes.</text>
</comment>
<dbReference type="Pfam" id="PF12937">
    <property type="entry name" value="F-box-like"/>
    <property type="match status" value="1"/>
</dbReference>
<dbReference type="Gene3D" id="1.20.1280.50">
    <property type="match status" value="1"/>
</dbReference>
<protein>
    <recommendedName>
        <fullName evidence="1">F-box protein</fullName>
    </recommendedName>
</protein>
<proteinExistence type="predicted"/>
<dbReference type="GO" id="GO:0031146">
    <property type="term" value="P:SCF-dependent proteasomal ubiquitin-dependent protein catabolic process"/>
    <property type="evidence" value="ECO:0007669"/>
    <property type="project" value="UniProtKB-UniRule"/>
</dbReference>
<evidence type="ECO:0000313" key="3">
    <source>
        <dbReference type="Proteomes" id="UP000504621"/>
    </source>
</evidence>